<protein>
    <submittedName>
        <fullName evidence="5">Alkene reductase</fullName>
    </submittedName>
</protein>
<dbReference type="NCBIfam" id="NF007899">
    <property type="entry name" value="PRK10605.1"/>
    <property type="match status" value="1"/>
</dbReference>
<dbReference type="InterPro" id="IPR045247">
    <property type="entry name" value="Oye-like"/>
</dbReference>
<dbReference type="InterPro" id="IPR001155">
    <property type="entry name" value="OxRdtase_FMN_N"/>
</dbReference>
<dbReference type="InterPro" id="IPR013785">
    <property type="entry name" value="Aldolase_TIM"/>
</dbReference>
<name>A0A7I9ZTC0_9MYCO</name>
<dbReference type="CDD" id="cd02933">
    <property type="entry name" value="OYE_like_FMN"/>
    <property type="match status" value="1"/>
</dbReference>
<comment type="caution">
    <text evidence="5">The sequence shown here is derived from an EMBL/GenBank/DDBJ whole genome shotgun (WGS) entry which is preliminary data.</text>
</comment>
<dbReference type="GO" id="GO:0010181">
    <property type="term" value="F:FMN binding"/>
    <property type="evidence" value="ECO:0007669"/>
    <property type="project" value="InterPro"/>
</dbReference>
<dbReference type="EMBL" id="BLLB01000002">
    <property type="protein sequence ID" value="GFH04204.1"/>
    <property type="molecule type" value="Genomic_DNA"/>
</dbReference>
<accession>A0A7I9ZTC0</accession>
<evidence type="ECO:0000256" key="3">
    <source>
        <dbReference type="ARBA" id="ARBA00023002"/>
    </source>
</evidence>
<dbReference type="Pfam" id="PF00724">
    <property type="entry name" value="Oxidored_FMN"/>
    <property type="match status" value="1"/>
</dbReference>
<evidence type="ECO:0000259" key="4">
    <source>
        <dbReference type="Pfam" id="PF00724"/>
    </source>
</evidence>
<gene>
    <name evidence="5" type="ORF">MHIP_46870</name>
</gene>
<dbReference type="SUPFAM" id="SSF51395">
    <property type="entry name" value="FMN-linked oxidoreductases"/>
    <property type="match status" value="1"/>
</dbReference>
<feature type="domain" description="NADH:flavin oxidoreductase/NADH oxidase N-terminal" evidence="4">
    <location>
        <begin position="7"/>
        <end position="338"/>
    </location>
</feature>
<dbReference type="GO" id="GO:0005829">
    <property type="term" value="C:cytosol"/>
    <property type="evidence" value="ECO:0007669"/>
    <property type="project" value="TreeGrafter"/>
</dbReference>
<proteinExistence type="inferred from homology"/>
<dbReference type="GO" id="GO:0016628">
    <property type="term" value="F:oxidoreductase activity, acting on the CH-CH group of donors, NAD or NADP as acceptor"/>
    <property type="evidence" value="ECO:0007669"/>
    <property type="project" value="UniProtKB-ARBA"/>
</dbReference>
<evidence type="ECO:0000256" key="2">
    <source>
        <dbReference type="ARBA" id="ARBA00005979"/>
    </source>
</evidence>
<sequence length="369" mass="39991">MTKLISKPLELPAFVAPHRVFMAPMTRMRAASPGDVPTDLMVEYYTQRAGAGLIVTEGAPISPEGKGYADTPGIYSDPQVAGWRKITDAVHEAGGRIAIQLWHVGRLTHETLQGGKPGVSASAIDFDGTVTLKRADGERYTAQCPTPRALEVSEIPELIDDFRRAARNARAAGFDMVEIHGANGYLLQQFMAVTSNQRTDQYGGSLENRARLPLEVVDAVIDEWDAAHVGVRLSPMIKFGGLDDADGMDMGLYLAAALQERALGYLHLCEPDWADGPELDSDFRAALRKVFSGIIIGAGNYTVAKAEEMIAEGFIDAAAFGRPFIANPDLPTRLFDDLALTEVDLPSVYGSDVAGYPRGYTDYPTATRR</sequence>
<keyword evidence="6" id="KW-1185">Reference proteome</keyword>
<dbReference type="FunFam" id="3.20.20.70:FF:000059">
    <property type="entry name" value="N-ethylmaleimide reductase, FMN-linked"/>
    <property type="match status" value="1"/>
</dbReference>
<dbReference type="AlphaFoldDB" id="A0A7I9ZTC0"/>
<dbReference type="PANTHER" id="PTHR22893:SF91">
    <property type="entry name" value="NADPH DEHYDROGENASE 2-RELATED"/>
    <property type="match status" value="1"/>
</dbReference>
<evidence type="ECO:0000313" key="6">
    <source>
        <dbReference type="Proteomes" id="UP000465304"/>
    </source>
</evidence>
<evidence type="ECO:0000256" key="1">
    <source>
        <dbReference type="ARBA" id="ARBA00001917"/>
    </source>
</evidence>
<organism evidence="5 6">
    <name type="scientific">Mycolicibacterium hippocampi</name>
    <dbReference type="NCBI Taxonomy" id="659824"/>
    <lineage>
        <taxon>Bacteria</taxon>
        <taxon>Bacillati</taxon>
        <taxon>Actinomycetota</taxon>
        <taxon>Actinomycetes</taxon>
        <taxon>Mycobacteriales</taxon>
        <taxon>Mycobacteriaceae</taxon>
        <taxon>Mycolicibacterium</taxon>
    </lineage>
</organism>
<comment type="similarity">
    <text evidence="2">Belongs to the NADH:flavin oxidoreductase/NADH oxidase family.</text>
</comment>
<dbReference type="Gene3D" id="3.20.20.70">
    <property type="entry name" value="Aldolase class I"/>
    <property type="match status" value="1"/>
</dbReference>
<dbReference type="PANTHER" id="PTHR22893">
    <property type="entry name" value="NADH OXIDOREDUCTASE-RELATED"/>
    <property type="match status" value="1"/>
</dbReference>
<evidence type="ECO:0000313" key="5">
    <source>
        <dbReference type="EMBL" id="GFH04204.1"/>
    </source>
</evidence>
<comment type="cofactor">
    <cofactor evidence="1">
        <name>FMN</name>
        <dbReference type="ChEBI" id="CHEBI:58210"/>
    </cofactor>
</comment>
<dbReference type="Proteomes" id="UP000465304">
    <property type="component" value="Unassembled WGS sequence"/>
</dbReference>
<dbReference type="RefSeq" id="WP_163892767.1">
    <property type="nucleotide sequence ID" value="NZ_BLLB01000002.1"/>
</dbReference>
<reference evidence="5 6" key="1">
    <citation type="journal article" date="2019" name="Emerg. Microbes Infect.">
        <title>Comprehensive subspecies identification of 175 nontuberculous mycobacteria species based on 7547 genomic profiles.</title>
        <authorList>
            <person name="Matsumoto Y."/>
            <person name="Kinjo T."/>
            <person name="Motooka D."/>
            <person name="Nabeya D."/>
            <person name="Jung N."/>
            <person name="Uechi K."/>
            <person name="Horii T."/>
            <person name="Iida T."/>
            <person name="Fujita J."/>
            <person name="Nakamura S."/>
        </authorList>
    </citation>
    <scope>NUCLEOTIDE SEQUENCE [LARGE SCALE GENOMIC DNA]</scope>
    <source>
        <strain evidence="5 6">JCM 30996</strain>
    </source>
</reference>
<keyword evidence="3" id="KW-0560">Oxidoreductase</keyword>